<feature type="region of interest" description="Disordered" evidence="1">
    <location>
        <begin position="199"/>
        <end position="223"/>
    </location>
</feature>
<protein>
    <recommendedName>
        <fullName evidence="4">Membrane transport protein MMPL domain-containing protein</fullName>
    </recommendedName>
</protein>
<evidence type="ECO:0000313" key="2">
    <source>
        <dbReference type="EMBL" id="MEQ7845771.1"/>
    </source>
</evidence>
<keyword evidence="3" id="KW-1185">Reference proteome</keyword>
<dbReference type="EMBL" id="JBEGDP010000001">
    <property type="protein sequence ID" value="MEQ7845771.1"/>
    <property type="molecule type" value="Genomic_DNA"/>
</dbReference>
<sequence>MLPTLTAKPDKQWFEVAATRDAALRKRAPGLPAYQVAPWNPDPLLVADKGVPWIVMPYDKDPLRTRNGGYPFPPKVKGELAALAQTGVDFDTLAIAHELDPKGAVAPLLSKIPPTGLVCDDAATKALVGQTPATEGSKRMAATLNRAGDAVAESAPKVLLGLALAPVAIVAAPLALLAAAADGIDPIVFGVLHVDPSGQPARQPSRLAQRRSSAPAKPGRSGQQLSMWYPLAAWKW</sequence>
<proteinExistence type="predicted"/>
<evidence type="ECO:0000313" key="3">
    <source>
        <dbReference type="Proteomes" id="UP001482520"/>
    </source>
</evidence>
<gene>
    <name evidence="2" type="ORF">V6R90_00675</name>
</gene>
<dbReference type="Proteomes" id="UP001482520">
    <property type="component" value="Unassembled WGS sequence"/>
</dbReference>
<evidence type="ECO:0008006" key="4">
    <source>
        <dbReference type="Google" id="ProtNLM"/>
    </source>
</evidence>
<evidence type="ECO:0000256" key="1">
    <source>
        <dbReference type="SAM" id="MobiDB-lite"/>
    </source>
</evidence>
<dbReference type="RefSeq" id="WP_349803467.1">
    <property type="nucleotide sequence ID" value="NZ_JBEGDP010000001.1"/>
</dbReference>
<accession>A0ABV1NTE4</accession>
<comment type="caution">
    <text evidence="2">The sequence shown here is derived from an EMBL/GenBank/DDBJ whole genome shotgun (WGS) entry which is preliminary data.</text>
</comment>
<name>A0ABV1NTE4_9ACTN</name>
<organism evidence="2 3">
    <name type="scientific">Nocardioides kribbensis</name>
    <dbReference type="NCBI Taxonomy" id="305517"/>
    <lineage>
        <taxon>Bacteria</taxon>
        <taxon>Bacillati</taxon>
        <taxon>Actinomycetota</taxon>
        <taxon>Actinomycetes</taxon>
        <taxon>Propionibacteriales</taxon>
        <taxon>Nocardioidaceae</taxon>
        <taxon>Nocardioides</taxon>
    </lineage>
</organism>
<reference evidence="2 3" key="1">
    <citation type="submission" date="2024-02" db="EMBL/GenBank/DDBJ databases">
        <title>Full genome sequence of Nocardioides kribbensis.</title>
        <authorList>
            <person name="Poletto B.L."/>
            <person name="Silva G."/>
            <person name="Galante D."/>
            <person name="Campos K.R."/>
            <person name="Santos M.B.N."/>
            <person name="Sacchi C.T."/>
        </authorList>
    </citation>
    <scope>NUCLEOTIDE SEQUENCE [LARGE SCALE GENOMIC DNA]</scope>
    <source>
        <strain evidence="2 3">O4R</strain>
    </source>
</reference>